<evidence type="ECO:0000256" key="1">
    <source>
        <dbReference type="SAM" id="Phobius"/>
    </source>
</evidence>
<protein>
    <submittedName>
        <fullName evidence="2">Uncharacterized protein</fullName>
    </submittedName>
</protein>
<reference evidence="2 3" key="1">
    <citation type="submission" date="2020-08" db="EMBL/GenBank/DDBJ databases">
        <title>Genomic Encyclopedia of Type Strains, Phase IV (KMG-V): Genome sequencing to study the core and pangenomes of soil and plant-associated prokaryotes.</title>
        <authorList>
            <person name="Whitman W."/>
        </authorList>
    </citation>
    <scope>NUCLEOTIDE SEQUENCE [LARGE SCALE GENOMIC DNA]</scope>
    <source>
        <strain evidence="2 3">M8US30</strain>
    </source>
</reference>
<feature type="transmembrane region" description="Helical" evidence="1">
    <location>
        <begin position="242"/>
        <end position="260"/>
    </location>
</feature>
<dbReference type="AlphaFoldDB" id="A0A7W8N217"/>
<comment type="caution">
    <text evidence="2">The sequence shown here is derived from an EMBL/GenBank/DDBJ whole genome shotgun (WGS) entry which is preliminary data.</text>
</comment>
<accession>A0A7W8N217</accession>
<keyword evidence="1" id="KW-1133">Transmembrane helix</keyword>
<gene>
    <name evidence="2" type="ORF">HDF10_000494</name>
</gene>
<keyword evidence="1" id="KW-0812">Transmembrane</keyword>
<feature type="transmembrane region" description="Helical" evidence="1">
    <location>
        <begin position="173"/>
        <end position="188"/>
    </location>
</feature>
<dbReference type="EMBL" id="JACHDZ010000001">
    <property type="protein sequence ID" value="MBB5342544.1"/>
    <property type="molecule type" value="Genomic_DNA"/>
</dbReference>
<evidence type="ECO:0000313" key="2">
    <source>
        <dbReference type="EMBL" id="MBB5342544.1"/>
    </source>
</evidence>
<feature type="transmembrane region" description="Helical" evidence="1">
    <location>
        <begin position="69"/>
        <end position="93"/>
    </location>
</feature>
<feature type="transmembrane region" description="Helical" evidence="1">
    <location>
        <begin position="200"/>
        <end position="222"/>
    </location>
</feature>
<dbReference type="Proteomes" id="UP000569092">
    <property type="component" value="Unassembled WGS sequence"/>
</dbReference>
<keyword evidence="1" id="KW-0472">Membrane</keyword>
<feature type="transmembrane region" description="Helical" evidence="1">
    <location>
        <begin position="272"/>
        <end position="290"/>
    </location>
</feature>
<organism evidence="2 3">
    <name type="scientific">Tunturiibacter lichenicola</name>
    <dbReference type="NCBI Taxonomy" id="2051959"/>
    <lineage>
        <taxon>Bacteria</taxon>
        <taxon>Pseudomonadati</taxon>
        <taxon>Acidobacteriota</taxon>
        <taxon>Terriglobia</taxon>
        <taxon>Terriglobales</taxon>
        <taxon>Acidobacteriaceae</taxon>
        <taxon>Tunturiibacter</taxon>
    </lineage>
</organism>
<feature type="transmembrane region" description="Helical" evidence="1">
    <location>
        <begin position="296"/>
        <end position="317"/>
    </location>
</feature>
<feature type="transmembrane region" description="Helical" evidence="1">
    <location>
        <begin position="105"/>
        <end position="124"/>
    </location>
</feature>
<name>A0A7W8N217_9BACT</name>
<evidence type="ECO:0000313" key="3">
    <source>
        <dbReference type="Proteomes" id="UP000569092"/>
    </source>
</evidence>
<proteinExistence type="predicted"/>
<sequence length="323" mass="36256">MSKKQERILTGIFLFFVCVQLAHFVHNGWYMYAHSAQVQRPPKGGTFRLALPVLIQSTTRIFHVPDTSITAAAFDLITGFSALYLLYLMTVDLPSQEPDRPKDRALKILFFLAIIQFPLAWVVPWQRPETMPSALFLAFSLFCLAKIEKNRMWSLPLLAAVLIQTFVRTDVPLVFGAATAFVGLWPLVKRGSQGKFCASLDYIVIGSLIALISAAIQVYLHILYPQDSLDIQLVPNLSFHNLEILTIILTPVVSFVLFLMVYRPTLTAVEKVAMASALLYLPMYFTFGLVAEARIYVPFLLMMCMVTARVSASFLSARFDAST</sequence>